<keyword evidence="1 2" id="KW-0732">Signal</keyword>
<dbReference type="RefSeq" id="WP_272419750.1">
    <property type="nucleotide sequence ID" value="NZ_JAGTJJ010000004.1"/>
</dbReference>
<dbReference type="PANTHER" id="PTHR46580:SF2">
    <property type="entry name" value="MAM DOMAIN-CONTAINING PROTEIN"/>
    <property type="match status" value="1"/>
</dbReference>
<protein>
    <submittedName>
        <fullName evidence="3">VCBS repeat-containing protein</fullName>
    </submittedName>
</protein>
<dbReference type="Pfam" id="PF13517">
    <property type="entry name" value="FG-GAP_3"/>
    <property type="match status" value="1"/>
</dbReference>
<dbReference type="AlphaFoldDB" id="A0A9X3X373"/>
<dbReference type="Gene3D" id="2.130.10.130">
    <property type="entry name" value="Integrin alpha, N-terminal"/>
    <property type="match status" value="2"/>
</dbReference>
<feature type="chain" id="PRO_5040998073" evidence="2">
    <location>
        <begin position="27"/>
        <end position="854"/>
    </location>
</feature>
<gene>
    <name evidence="3" type="ORF">KEG57_13125</name>
</gene>
<dbReference type="InterPro" id="IPR013517">
    <property type="entry name" value="FG-GAP"/>
</dbReference>
<reference evidence="3 4" key="1">
    <citation type="submission" date="2021-04" db="EMBL/GenBank/DDBJ databases">
        <title>Genome analysis of Polyangium sp.</title>
        <authorList>
            <person name="Li Y."/>
            <person name="Wang J."/>
        </authorList>
    </citation>
    <scope>NUCLEOTIDE SEQUENCE [LARGE SCALE GENOMIC DNA]</scope>
    <source>
        <strain evidence="3 4">SDU14</strain>
    </source>
</reference>
<evidence type="ECO:0000256" key="2">
    <source>
        <dbReference type="SAM" id="SignalP"/>
    </source>
</evidence>
<dbReference type="PANTHER" id="PTHR46580">
    <property type="entry name" value="SENSOR KINASE-RELATED"/>
    <property type="match status" value="1"/>
</dbReference>
<dbReference type="EMBL" id="JAGTJJ010000004">
    <property type="protein sequence ID" value="MDC3981448.1"/>
    <property type="molecule type" value="Genomic_DNA"/>
</dbReference>
<feature type="signal peptide" evidence="2">
    <location>
        <begin position="1"/>
        <end position="26"/>
    </location>
</feature>
<evidence type="ECO:0000313" key="3">
    <source>
        <dbReference type="EMBL" id="MDC3981448.1"/>
    </source>
</evidence>
<proteinExistence type="predicted"/>
<keyword evidence="4" id="KW-1185">Reference proteome</keyword>
<evidence type="ECO:0000313" key="4">
    <source>
        <dbReference type="Proteomes" id="UP001151081"/>
    </source>
</evidence>
<evidence type="ECO:0000256" key="1">
    <source>
        <dbReference type="ARBA" id="ARBA00022729"/>
    </source>
</evidence>
<dbReference type="Proteomes" id="UP001151081">
    <property type="component" value="Unassembled WGS sequence"/>
</dbReference>
<name>A0A9X3X373_9BACT</name>
<organism evidence="3 4">
    <name type="scientific">Polyangium jinanense</name>
    <dbReference type="NCBI Taxonomy" id="2829994"/>
    <lineage>
        <taxon>Bacteria</taxon>
        <taxon>Pseudomonadati</taxon>
        <taxon>Myxococcota</taxon>
        <taxon>Polyangia</taxon>
        <taxon>Polyangiales</taxon>
        <taxon>Polyangiaceae</taxon>
        <taxon>Polyangium</taxon>
    </lineage>
</organism>
<comment type="caution">
    <text evidence="3">The sequence shown here is derived from an EMBL/GenBank/DDBJ whole genome shotgun (WGS) entry which is preliminary data.</text>
</comment>
<dbReference type="SUPFAM" id="SSF69318">
    <property type="entry name" value="Integrin alpha N-terminal domain"/>
    <property type="match status" value="1"/>
</dbReference>
<accession>A0A9X3X373</accession>
<dbReference type="InterPro" id="IPR028994">
    <property type="entry name" value="Integrin_alpha_N"/>
</dbReference>
<sequence>MRRAGARSPARVFAALVLALAAPACAPLPTLSEGVCGNFVVEAGEDCDGHAPAPGSCAPMGATNECRFVCDPTLPEPGCPAGFGCGSNRVCRRASGTIEPTGERVGYTWPTSLRVGDFNLDGAPDLLLLGAPDAAGLRPARALSSHGFSLSETLTELPFEIAAPTVGAGTGEAYRDIAFADREGVAILRGYSEDAARFAMVPSIILSQGTSARLLFVDVLPDAPGDEIVALTDSVENGALLTGIAADGTPPAGLSPMPGGEAEVIGAVPMLAAALDEAVPCKQILVAYRGATTVPVFTPCRLGDFGVEWNTGGAPLDVKLAPEAPIDRGVFVADVDVDGHLDLVVGAGGQTYVALGLGDGTFVSKKNGGMPNEAAPYMLPEAAGDATFPLAMADLNTDGHVDFIVPRGIVISRPAGYELAYGNLGAAWSEAVIGHFNGNDALDVVASTAGVVDLDFLNNAGDGVFSPAVISTHGSARLLTVGDVDGDLLDDIVFSEQNGENGELVDQIALSFGVPFGVPTSAVAAVEAGSVEQITAGHYVGQTGMNAMAEVAVVFEAEAHNSDALAVLQGRTSRNIYPALPLRGEGSSFLPIALTFGNFGDETADIAALGVNPATRDLRLFRVEAFEDGPPGLPAASEALDSWFSPVEGTDAILFRHGALVAAADLNDDGLDEVVLVGAHGEQKQAAVMVADYDEASATFQPRAAQPFAATLSIDADLLVADVDGDGHEDALVRTGSPDTPSSLVILWGNETGDLGKDAQVSAPLDPDGSGVRALTCVKSPRGKGFDVLVASDQAIYRYELDAGRDATAAPVQVLPLMHVRALAAADFDHDGVDDIAVQTEDGFELYRSIPELQ</sequence>